<evidence type="ECO:0000313" key="2">
    <source>
        <dbReference type="EMBL" id="BEI87907.1"/>
    </source>
</evidence>
<dbReference type="RefSeq" id="XP_060453173.1">
    <property type="nucleotide sequence ID" value="XM_060602400.1"/>
</dbReference>
<dbReference type="Proteomes" id="UP001233271">
    <property type="component" value="Chromosome 1"/>
</dbReference>
<feature type="compositionally biased region" description="Low complexity" evidence="1">
    <location>
        <begin position="166"/>
        <end position="182"/>
    </location>
</feature>
<dbReference type="PANTHER" id="PTHR34365:SF7">
    <property type="entry name" value="GLYCINE-RICH DOMAIN-CONTAINING PROTEIN 1"/>
    <property type="match status" value="1"/>
</dbReference>
<protein>
    <submittedName>
        <fullName evidence="2">Uncharacterized protein</fullName>
    </submittedName>
</protein>
<dbReference type="GeneID" id="85491778"/>
<name>A0AA48L0R9_9TREE</name>
<dbReference type="InterPro" id="IPR009836">
    <property type="entry name" value="GRDP-like"/>
</dbReference>
<feature type="region of interest" description="Disordered" evidence="1">
    <location>
        <begin position="98"/>
        <end position="134"/>
    </location>
</feature>
<sequence>MVLIKGFLSRPRPEGSVLDLPVDQYDPATHLPGRIQVGSYSVKPLVRISDVRDHLTIMAAFASISLREGVNFGRFASHAAQEYEFWALSVLPHRRKMRNSGSGGSYHSLPSLSPDPSPVMSRRSSGRKPMPPALSIVGAMDAGRSNSEPATGALKLHIPVETLVQSPGAMSPSSSVSSLPSPTEHPPRRRMLATSEIPTMAVLMAWHAHLLYPARYASDTAEGQTYASLADVIFPLADVAAAIRNGNVPTSLERAPELRSHSISGWRVPDIAVAVQQQAGVVHVVRELGWLDPSFITGPIAPLQRAIVRYHAWLDLFSATHATRLRPTIDIELVWRTHQLRGGAYRSETDKLLGHPLDQAERGDDELLRRTGSLWSKRFGHGYVEAPKTRGMLHPGLRMPARRSTM</sequence>
<dbReference type="Pfam" id="PF07173">
    <property type="entry name" value="GRDP-like"/>
    <property type="match status" value="1"/>
</dbReference>
<dbReference type="PANTHER" id="PTHR34365">
    <property type="entry name" value="ENOLASE (DUF1399)"/>
    <property type="match status" value="1"/>
</dbReference>
<gene>
    <name evidence="2" type="ORF">CcaverHIS019_0106250</name>
</gene>
<dbReference type="KEGG" id="ccac:CcaHIS019_0106250"/>
<organism evidence="2 3">
    <name type="scientific">Cutaneotrichosporon cavernicola</name>
    <dbReference type="NCBI Taxonomy" id="279322"/>
    <lineage>
        <taxon>Eukaryota</taxon>
        <taxon>Fungi</taxon>
        <taxon>Dikarya</taxon>
        <taxon>Basidiomycota</taxon>
        <taxon>Agaricomycotina</taxon>
        <taxon>Tremellomycetes</taxon>
        <taxon>Trichosporonales</taxon>
        <taxon>Trichosporonaceae</taxon>
        <taxon>Cutaneotrichosporon</taxon>
    </lineage>
</organism>
<feature type="region of interest" description="Disordered" evidence="1">
    <location>
        <begin position="166"/>
        <end position="188"/>
    </location>
</feature>
<dbReference type="AlphaFoldDB" id="A0AA48L0R9"/>
<keyword evidence="3" id="KW-1185">Reference proteome</keyword>
<dbReference type="EMBL" id="AP028212">
    <property type="protein sequence ID" value="BEI87907.1"/>
    <property type="molecule type" value="Genomic_DNA"/>
</dbReference>
<accession>A0AA48L0R9</accession>
<reference evidence="2" key="1">
    <citation type="journal article" date="2023" name="BMC Genomics">
        <title>Chromosome-level genome assemblies of Cutaneotrichosporon spp. (Trichosporonales, Basidiomycota) reveal imbalanced evolution between nucleotide sequences and chromosome synteny.</title>
        <authorList>
            <person name="Kobayashi Y."/>
            <person name="Kayamori A."/>
            <person name="Aoki K."/>
            <person name="Shiwa Y."/>
            <person name="Matsutani M."/>
            <person name="Fujita N."/>
            <person name="Sugita T."/>
            <person name="Iwasaki W."/>
            <person name="Tanaka N."/>
            <person name="Takashima M."/>
        </authorList>
    </citation>
    <scope>NUCLEOTIDE SEQUENCE</scope>
    <source>
        <strain evidence="2">HIS019</strain>
    </source>
</reference>
<evidence type="ECO:0000256" key="1">
    <source>
        <dbReference type="SAM" id="MobiDB-lite"/>
    </source>
</evidence>
<evidence type="ECO:0000313" key="3">
    <source>
        <dbReference type="Proteomes" id="UP001233271"/>
    </source>
</evidence>
<proteinExistence type="predicted"/>